<gene>
    <name evidence="3" type="ORF">SYNPS1DRAFT_27649</name>
</gene>
<protein>
    <submittedName>
        <fullName evidence="3">SprT-like family-domain-containing protein</fullName>
    </submittedName>
</protein>
<dbReference type="EMBL" id="KZ989361">
    <property type="protein sequence ID" value="RKP26675.1"/>
    <property type="molecule type" value="Genomic_DNA"/>
</dbReference>
<dbReference type="PANTHER" id="PTHR23099:SF0">
    <property type="entry name" value="GERM CELL NUCLEAR ACIDIC PROTEIN"/>
    <property type="match status" value="1"/>
</dbReference>
<evidence type="ECO:0000313" key="4">
    <source>
        <dbReference type="Proteomes" id="UP000278143"/>
    </source>
</evidence>
<feature type="region of interest" description="Disordered" evidence="1">
    <location>
        <begin position="1"/>
        <end position="237"/>
    </location>
</feature>
<dbReference type="Pfam" id="PF10263">
    <property type="entry name" value="SprT-like"/>
    <property type="match status" value="1"/>
</dbReference>
<dbReference type="InterPro" id="IPR006640">
    <property type="entry name" value="SprT-like_domain"/>
</dbReference>
<evidence type="ECO:0000256" key="1">
    <source>
        <dbReference type="SAM" id="MobiDB-lite"/>
    </source>
</evidence>
<feature type="compositionally biased region" description="Basic and acidic residues" evidence="1">
    <location>
        <begin position="59"/>
        <end position="70"/>
    </location>
</feature>
<proteinExistence type="predicted"/>
<organism evidence="3 4">
    <name type="scientific">Syncephalis pseudoplumigaleata</name>
    <dbReference type="NCBI Taxonomy" id="1712513"/>
    <lineage>
        <taxon>Eukaryota</taxon>
        <taxon>Fungi</taxon>
        <taxon>Fungi incertae sedis</taxon>
        <taxon>Zoopagomycota</taxon>
        <taxon>Zoopagomycotina</taxon>
        <taxon>Zoopagomycetes</taxon>
        <taxon>Zoopagales</taxon>
        <taxon>Piptocephalidaceae</taxon>
        <taxon>Syncephalis</taxon>
    </lineage>
</organism>
<dbReference type="SMART" id="SM00731">
    <property type="entry name" value="SprT"/>
    <property type="match status" value="1"/>
</dbReference>
<evidence type="ECO:0000313" key="3">
    <source>
        <dbReference type="EMBL" id="RKP26675.1"/>
    </source>
</evidence>
<sequence length="380" mass="43022">MDGMPVLLSSSSDEELPDTSLLLNSTPRARIHRTAEKHQVHSSDVCEPYRRHTLSSPWRDADPEAPKEQPDEGGSDGDNDICSLLDRSLHITSEQNDHSTRRAATEEHGDASEISVVFQQRRRRRQLQPSADDKKKHGTYRRRNVIYDSDEDGSGSDAVTDDILPPDICPTPAFYTPRQHTEQHERPSTATSAPSTADDPPFYTPNTTPSKDRGASSNARTPLSTENERAIEQRSNTIVLSDDNSDNEVKKDEHGHIQPDPYIRLVEKVIDNADRLAEVLMHEMTHAATFVINRTCKAHHGPIFRAWCKRINIVYPDLKTSRTHNFDINYKYQWRCTNTECHTIVGRHSKSLDTTRKVCGKCYSRFEQIQPPPKPAIVDG</sequence>
<dbReference type="AlphaFoldDB" id="A0A4P9Z2S3"/>
<accession>A0A4P9Z2S3</accession>
<feature type="domain" description="SprT-like" evidence="2">
    <location>
        <begin position="229"/>
        <end position="369"/>
    </location>
</feature>
<dbReference type="Proteomes" id="UP000278143">
    <property type="component" value="Unassembled WGS sequence"/>
</dbReference>
<evidence type="ECO:0000259" key="2">
    <source>
        <dbReference type="SMART" id="SM00731"/>
    </source>
</evidence>
<keyword evidence="4" id="KW-1185">Reference proteome</keyword>
<dbReference type="OrthoDB" id="5595207at2759"/>
<feature type="compositionally biased region" description="Polar residues" evidence="1">
    <location>
        <begin position="204"/>
        <end position="225"/>
    </location>
</feature>
<reference evidence="4" key="1">
    <citation type="journal article" date="2018" name="Nat. Microbiol.">
        <title>Leveraging single-cell genomics to expand the fungal tree of life.</title>
        <authorList>
            <person name="Ahrendt S.R."/>
            <person name="Quandt C.A."/>
            <person name="Ciobanu D."/>
            <person name="Clum A."/>
            <person name="Salamov A."/>
            <person name="Andreopoulos B."/>
            <person name="Cheng J.F."/>
            <person name="Woyke T."/>
            <person name="Pelin A."/>
            <person name="Henrissat B."/>
            <person name="Reynolds N.K."/>
            <person name="Benny G.L."/>
            <person name="Smith M.E."/>
            <person name="James T.Y."/>
            <person name="Grigoriev I.V."/>
        </authorList>
    </citation>
    <scope>NUCLEOTIDE SEQUENCE [LARGE SCALE GENOMIC DNA]</scope>
    <source>
        <strain evidence="4">Benny S71-1</strain>
    </source>
</reference>
<feature type="compositionally biased region" description="Basic and acidic residues" evidence="1">
    <location>
        <begin position="95"/>
        <end position="111"/>
    </location>
</feature>
<dbReference type="PANTHER" id="PTHR23099">
    <property type="entry name" value="TRANSCRIPTIONAL REGULATOR"/>
    <property type="match status" value="1"/>
</dbReference>
<dbReference type="GO" id="GO:0006950">
    <property type="term" value="P:response to stress"/>
    <property type="evidence" value="ECO:0007669"/>
    <property type="project" value="UniProtKB-ARBA"/>
</dbReference>
<dbReference type="GO" id="GO:0005634">
    <property type="term" value="C:nucleus"/>
    <property type="evidence" value="ECO:0007669"/>
    <property type="project" value="TreeGrafter"/>
</dbReference>
<name>A0A4P9Z2S3_9FUNG</name>